<sequence>MKHWKRSPGEVKMAVNECSNKIQENSLLEDTPGKPPLSPVEPGQIQLLLHQSLEAKKAAYCPYSKFPVGAALLTCDGKIYSGCNVENAVYPLSVCAERTAIQKAISDGYQKFRAIAIASDMEEEFISPCGACRQVMREFGTDWDVFLTKPNGSYVLATLHELLPMSFGSESLKKN</sequence>
<dbReference type="RefSeq" id="XP_030041932.1">
    <property type="nucleotide sequence ID" value="XM_030186072.1"/>
</dbReference>
<dbReference type="NCBIfam" id="NF004064">
    <property type="entry name" value="PRK05578.1"/>
    <property type="match status" value="1"/>
</dbReference>
<evidence type="ECO:0000313" key="16">
    <source>
        <dbReference type="RefSeq" id="XP_030041932.1"/>
    </source>
</evidence>
<dbReference type="FunCoup" id="A0A6P7WFH4">
    <property type="interactions" value="205"/>
</dbReference>
<comment type="cofactor">
    <cofactor evidence="1 12 13">
        <name>Zn(2+)</name>
        <dbReference type="ChEBI" id="CHEBI:29105"/>
    </cofactor>
</comment>
<dbReference type="Pfam" id="PF00383">
    <property type="entry name" value="dCMP_cyt_deam_1"/>
    <property type="match status" value="1"/>
</dbReference>
<evidence type="ECO:0000256" key="7">
    <source>
        <dbReference type="ARBA" id="ARBA00022833"/>
    </source>
</evidence>
<dbReference type="CTD" id="978"/>
<dbReference type="InterPro" id="IPR002125">
    <property type="entry name" value="CMP_dCMP_dom"/>
</dbReference>
<name>A0A6P7WFH4_9AMPH</name>
<dbReference type="NCBIfam" id="TIGR01354">
    <property type="entry name" value="cyt_deam_tetra"/>
    <property type="match status" value="1"/>
</dbReference>
<accession>A0A6P7WFH4</accession>
<evidence type="ECO:0000256" key="5">
    <source>
        <dbReference type="ARBA" id="ARBA00022723"/>
    </source>
</evidence>
<dbReference type="GO" id="GO:0005829">
    <property type="term" value="C:cytosol"/>
    <property type="evidence" value="ECO:0007669"/>
    <property type="project" value="TreeGrafter"/>
</dbReference>
<feature type="active site" description="Proton donor" evidence="10">
    <location>
        <position position="97"/>
    </location>
</feature>
<comment type="similarity">
    <text evidence="3 13">Belongs to the cytidine and deoxycytidylate deaminase family.</text>
</comment>
<feature type="binding site" evidence="12">
    <location>
        <position position="132"/>
    </location>
    <ligand>
        <name>Zn(2+)</name>
        <dbReference type="ChEBI" id="CHEBI:29105"/>
        <note>catalytic</note>
    </ligand>
</feature>
<evidence type="ECO:0000256" key="12">
    <source>
        <dbReference type="PIRSR" id="PIRSR606262-3"/>
    </source>
</evidence>
<dbReference type="GO" id="GO:0004126">
    <property type="term" value="F:cytidine deaminase activity"/>
    <property type="evidence" value="ECO:0007669"/>
    <property type="project" value="UniProtKB-UniRule"/>
</dbReference>
<keyword evidence="7 12" id="KW-0862">Zinc</keyword>
<evidence type="ECO:0000256" key="2">
    <source>
        <dbReference type="ARBA" id="ARBA00003949"/>
    </source>
</evidence>
<dbReference type="InParanoid" id="A0A6P7WFH4"/>
<evidence type="ECO:0000256" key="4">
    <source>
        <dbReference type="ARBA" id="ARBA00012783"/>
    </source>
</evidence>
<dbReference type="PANTHER" id="PTHR11644:SF2">
    <property type="entry name" value="CYTIDINE DEAMINASE"/>
    <property type="match status" value="1"/>
</dbReference>
<dbReference type="PANTHER" id="PTHR11644">
    <property type="entry name" value="CYTIDINE DEAMINASE"/>
    <property type="match status" value="1"/>
</dbReference>
<organism evidence="15 16">
    <name type="scientific">Microcaecilia unicolor</name>
    <dbReference type="NCBI Taxonomy" id="1415580"/>
    <lineage>
        <taxon>Eukaryota</taxon>
        <taxon>Metazoa</taxon>
        <taxon>Chordata</taxon>
        <taxon>Craniata</taxon>
        <taxon>Vertebrata</taxon>
        <taxon>Euteleostomi</taxon>
        <taxon>Amphibia</taxon>
        <taxon>Gymnophiona</taxon>
        <taxon>Siphonopidae</taxon>
        <taxon>Microcaecilia</taxon>
    </lineage>
</organism>
<dbReference type="Proteomes" id="UP000515156">
    <property type="component" value="Chromosome 13"/>
</dbReference>
<reference evidence="16" key="1">
    <citation type="submission" date="2025-08" db="UniProtKB">
        <authorList>
            <consortium name="RefSeq"/>
        </authorList>
    </citation>
    <scope>IDENTIFICATION</scope>
</reference>
<evidence type="ECO:0000256" key="9">
    <source>
        <dbReference type="ARBA" id="ARBA00049558"/>
    </source>
</evidence>
<dbReference type="InterPro" id="IPR016192">
    <property type="entry name" value="APOBEC/CMP_deaminase_Zn-bd"/>
</dbReference>
<evidence type="ECO:0000256" key="10">
    <source>
        <dbReference type="PIRSR" id="PIRSR606262-1"/>
    </source>
</evidence>
<dbReference type="InterPro" id="IPR050202">
    <property type="entry name" value="Cyt/Deoxycyt_deaminase"/>
</dbReference>
<feature type="binding site" evidence="12">
    <location>
        <position position="95"/>
    </location>
    <ligand>
        <name>Zn(2+)</name>
        <dbReference type="ChEBI" id="CHEBI:29105"/>
        <note>catalytic</note>
    </ligand>
</feature>
<evidence type="ECO:0000256" key="8">
    <source>
        <dbReference type="ARBA" id="ARBA00032005"/>
    </source>
</evidence>
<dbReference type="SUPFAM" id="SSF53927">
    <property type="entry name" value="Cytidine deaminase-like"/>
    <property type="match status" value="1"/>
</dbReference>
<dbReference type="Gene3D" id="3.40.140.10">
    <property type="entry name" value="Cytidine Deaminase, domain 2"/>
    <property type="match status" value="1"/>
</dbReference>
<evidence type="ECO:0000256" key="1">
    <source>
        <dbReference type="ARBA" id="ARBA00001947"/>
    </source>
</evidence>
<evidence type="ECO:0000256" key="11">
    <source>
        <dbReference type="PIRSR" id="PIRSR606262-2"/>
    </source>
</evidence>
<dbReference type="OrthoDB" id="414540at2759"/>
<proteinExistence type="inferred from homology"/>
<protein>
    <recommendedName>
        <fullName evidence="4 13">Cytidine deaminase</fullName>
        <ecNumber evidence="4 13">3.5.4.5</ecNumber>
    </recommendedName>
    <alternativeName>
        <fullName evidence="8 13">Cytidine aminohydrolase</fullName>
    </alternativeName>
</protein>
<evidence type="ECO:0000256" key="3">
    <source>
        <dbReference type="ARBA" id="ARBA00006576"/>
    </source>
</evidence>
<dbReference type="PROSITE" id="PS00903">
    <property type="entry name" value="CYT_DCMP_DEAMINASES_1"/>
    <property type="match status" value="1"/>
</dbReference>
<evidence type="ECO:0000259" key="14">
    <source>
        <dbReference type="PROSITE" id="PS51747"/>
    </source>
</evidence>
<feature type="domain" description="CMP/dCMP-type deaminase" evidence="14">
    <location>
        <begin position="43"/>
        <end position="170"/>
    </location>
</feature>
<keyword evidence="5 12" id="KW-0479">Metal-binding</keyword>
<feature type="binding site" evidence="11">
    <location>
        <begin position="84"/>
        <end position="90"/>
    </location>
    <ligand>
        <name>substrate</name>
    </ligand>
</feature>
<comment type="catalytic activity">
    <reaction evidence="9 13">
        <text>cytidine + H2O + H(+) = uridine + NH4(+)</text>
        <dbReference type="Rhea" id="RHEA:16069"/>
        <dbReference type="ChEBI" id="CHEBI:15377"/>
        <dbReference type="ChEBI" id="CHEBI:15378"/>
        <dbReference type="ChEBI" id="CHEBI:16704"/>
        <dbReference type="ChEBI" id="CHEBI:17562"/>
        <dbReference type="ChEBI" id="CHEBI:28938"/>
        <dbReference type="EC" id="3.5.4.5"/>
    </reaction>
</comment>
<evidence type="ECO:0000256" key="6">
    <source>
        <dbReference type="ARBA" id="ARBA00022801"/>
    </source>
</evidence>
<dbReference type="InterPro" id="IPR016193">
    <property type="entry name" value="Cytidine_deaminase-like"/>
</dbReference>
<comment type="function">
    <text evidence="2 13">This enzyme scavenges exogenous and endogenous cytidine and 2'-deoxycytidine for UMP synthesis.</text>
</comment>
<evidence type="ECO:0000313" key="15">
    <source>
        <dbReference type="Proteomes" id="UP000515156"/>
    </source>
</evidence>
<feature type="binding site" evidence="12">
    <location>
        <position position="129"/>
    </location>
    <ligand>
        <name>Zn(2+)</name>
        <dbReference type="ChEBI" id="CHEBI:29105"/>
        <note>catalytic</note>
    </ligand>
</feature>
<keyword evidence="15" id="KW-1185">Reference proteome</keyword>
<dbReference type="FunFam" id="3.40.140.10:FF:000008">
    <property type="entry name" value="Cytidine deaminase"/>
    <property type="match status" value="1"/>
</dbReference>
<gene>
    <name evidence="16" type="primary">CDA</name>
</gene>
<dbReference type="GeneID" id="115456780"/>
<evidence type="ECO:0000256" key="13">
    <source>
        <dbReference type="RuleBase" id="RU364006"/>
    </source>
</evidence>
<dbReference type="KEGG" id="muo:115456780"/>
<dbReference type="EC" id="3.5.4.5" evidence="4 13"/>
<dbReference type="GO" id="GO:0042802">
    <property type="term" value="F:identical protein binding"/>
    <property type="evidence" value="ECO:0007669"/>
    <property type="project" value="UniProtKB-ARBA"/>
</dbReference>
<comment type="catalytic activity">
    <reaction evidence="13">
        <text>2'-deoxycytidine + H2O + H(+) = 2'-deoxyuridine + NH4(+)</text>
        <dbReference type="Rhea" id="RHEA:13433"/>
        <dbReference type="ChEBI" id="CHEBI:15377"/>
        <dbReference type="ChEBI" id="CHEBI:15378"/>
        <dbReference type="ChEBI" id="CHEBI:15698"/>
        <dbReference type="ChEBI" id="CHEBI:16450"/>
        <dbReference type="ChEBI" id="CHEBI:28938"/>
        <dbReference type="EC" id="3.5.4.5"/>
    </reaction>
</comment>
<dbReference type="GO" id="GO:0055086">
    <property type="term" value="P:nucleobase-containing small molecule metabolic process"/>
    <property type="evidence" value="ECO:0007669"/>
    <property type="project" value="UniProtKB-ARBA"/>
</dbReference>
<dbReference type="CDD" id="cd01283">
    <property type="entry name" value="cytidine_deaminase"/>
    <property type="match status" value="1"/>
</dbReference>
<dbReference type="InterPro" id="IPR006262">
    <property type="entry name" value="Cyt_deam_tetra"/>
</dbReference>
<dbReference type="PROSITE" id="PS51747">
    <property type="entry name" value="CYT_DCMP_DEAMINASES_2"/>
    <property type="match status" value="1"/>
</dbReference>
<dbReference type="GO" id="GO:0072527">
    <property type="term" value="P:pyrimidine-containing compound metabolic process"/>
    <property type="evidence" value="ECO:0007669"/>
    <property type="project" value="UniProtKB-ARBA"/>
</dbReference>
<dbReference type="GO" id="GO:0008270">
    <property type="term" value="F:zinc ion binding"/>
    <property type="evidence" value="ECO:0007669"/>
    <property type="project" value="UniProtKB-UniRule"/>
</dbReference>
<dbReference type="AlphaFoldDB" id="A0A6P7WFH4"/>
<keyword evidence="6 13" id="KW-0378">Hydrolase</keyword>